<gene>
    <name evidence="4" type="ORF">Cni_G17379</name>
</gene>
<proteinExistence type="inferred from homology"/>
<dbReference type="InterPro" id="IPR023213">
    <property type="entry name" value="CAT-like_dom_sf"/>
</dbReference>
<dbReference type="Proteomes" id="UP001327560">
    <property type="component" value="Chromosome 5"/>
</dbReference>
<keyword evidence="5" id="KW-1185">Reference proteome</keyword>
<dbReference type="AlphaFoldDB" id="A0AAQ3QGI8"/>
<name>A0AAQ3QGI8_9LILI</name>
<sequence length="462" mass="51271">MMEIEIEESGLVAPSEETPKHTIWLSNMDLMFPTELYTPTINLFPFNGDPDFFNIQHLKAALAKTLVPYYPLAGHLAANDEGRVELLCTGEGVLFVVARSSSTMDPLLHEFKPSQKMKELLIPHSESRLIMLQVTFFKCGGVCLGIATNHAVMDGLSALGFINTWGDIARGEEPNVVLWLDRTLLRARSPPIVPPEYLEQQSQEAKVELAKTSFTEPPASAMLKLSKDQVNSLKNICGAATGRRVSTFESLAAYAWQCVCKARKLGPEEETRLHLTADARTRLKPPLPAGFFGNATLRTHMSSEVGSILSEPLPSTIQKIRDTVAHVDDEFVRSVIDILETMEDKTDFYLGKNSYGKNDVWVLSWLTLPIYADFGWGKSVFMGRAQVNSYAMFYVLRGPEEGGVTILLTLEKENMEEFIKVFYEGLEVPATVEAKTNGSLRQVEAKTNGSLPNVEATCVKVD</sequence>
<dbReference type="Gene3D" id="3.30.559.10">
    <property type="entry name" value="Chloramphenicol acetyltransferase-like domain"/>
    <property type="match status" value="2"/>
</dbReference>
<evidence type="ECO:0000313" key="5">
    <source>
        <dbReference type="Proteomes" id="UP001327560"/>
    </source>
</evidence>
<dbReference type="PANTHER" id="PTHR31642">
    <property type="entry name" value="TRICHOTHECENE 3-O-ACETYLTRANSFERASE"/>
    <property type="match status" value="1"/>
</dbReference>
<comment type="similarity">
    <text evidence="1">Belongs to the plant acyltransferase family.</text>
</comment>
<dbReference type="EMBL" id="CP136894">
    <property type="protein sequence ID" value="WOL08626.1"/>
    <property type="molecule type" value="Genomic_DNA"/>
</dbReference>
<evidence type="ECO:0000313" key="4">
    <source>
        <dbReference type="EMBL" id="WOL08626.1"/>
    </source>
</evidence>
<evidence type="ECO:0000256" key="3">
    <source>
        <dbReference type="ARBA" id="ARBA00023315"/>
    </source>
</evidence>
<organism evidence="4 5">
    <name type="scientific">Canna indica</name>
    <name type="common">Indian-shot</name>
    <dbReference type="NCBI Taxonomy" id="4628"/>
    <lineage>
        <taxon>Eukaryota</taxon>
        <taxon>Viridiplantae</taxon>
        <taxon>Streptophyta</taxon>
        <taxon>Embryophyta</taxon>
        <taxon>Tracheophyta</taxon>
        <taxon>Spermatophyta</taxon>
        <taxon>Magnoliopsida</taxon>
        <taxon>Liliopsida</taxon>
        <taxon>Zingiberales</taxon>
        <taxon>Cannaceae</taxon>
        <taxon>Canna</taxon>
    </lineage>
</organism>
<dbReference type="GO" id="GO:0016747">
    <property type="term" value="F:acyltransferase activity, transferring groups other than amino-acyl groups"/>
    <property type="evidence" value="ECO:0007669"/>
    <property type="project" value="TreeGrafter"/>
</dbReference>
<reference evidence="4 5" key="1">
    <citation type="submission" date="2023-10" db="EMBL/GenBank/DDBJ databases">
        <title>Chromosome-scale genome assembly provides insights into flower coloration mechanisms of Canna indica.</title>
        <authorList>
            <person name="Li C."/>
        </authorList>
    </citation>
    <scope>NUCLEOTIDE SEQUENCE [LARGE SCALE GENOMIC DNA]</scope>
    <source>
        <tissue evidence="4">Flower</tissue>
    </source>
</reference>
<keyword evidence="3" id="KW-0012">Acyltransferase</keyword>
<protein>
    <submittedName>
        <fullName evidence="4">Shikimate O-hydroxycinnamoyltransferase-like</fullName>
    </submittedName>
</protein>
<dbReference type="InterPro" id="IPR050317">
    <property type="entry name" value="Plant_Fungal_Acyltransferase"/>
</dbReference>
<accession>A0AAQ3QGI8</accession>
<evidence type="ECO:0000256" key="1">
    <source>
        <dbReference type="ARBA" id="ARBA00009861"/>
    </source>
</evidence>
<evidence type="ECO:0000256" key="2">
    <source>
        <dbReference type="ARBA" id="ARBA00022679"/>
    </source>
</evidence>
<dbReference type="Pfam" id="PF02458">
    <property type="entry name" value="Transferase"/>
    <property type="match status" value="1"/>
</dbReference>
<dbReference type="PANTHER" id="PTHR31642:SF138">
    <property type="entry name" value="PUTRESCINE HYDROXYCINNAMOYLTRANSFERASE 1"/>
    <property type="match status" value="1"/>
</dbReference>
<keyword evidence="2" id="KW-0808">Transferase</keyword>